<dbReference type="Proteomes" id="UP000225108">
    <property type="component" value="Unassembled WGS sequence"/>
</dbReference>
<dbReference type="GO" id="GO:1901678">
    <property type="term" value="P:iron coordination entity transport"/>
    <property type="evidence" value="ECO:0007669"/>
    <property type="project" value="UniProtKB-ARBA"/>
</dbReference>
<feature type="domain" description="Fe/B12 periplasmic-binding" evidence="6">
    <location>
        <begin position="72"/>
        <end position="337"/>
    </location>
</feature>
<evidence type="ECO:0000313" key="7">
    <source>
        <dbReference type="EMBL" id="PHV65054.1"/>
    </source>
</evidence>
<reference evidence="7 8" key="1">
    <citation type="submission" date="2017-10" db="EMBL/GenBank/DDBJ databases">
        <title>The draft genome sequence of Williamsia sp. BULT 1.1 isolated from the semi-arid grassland soils from South Africa.</title>
        <authorList>
            <person name="Kabwe M.H."/>
            <person name="Govender N."/>
            <person name="Mutseka Lunga P."/>
            <person name="Vikram S."/>
            <person name="Makhalanyane T.P."/>
        </authorList>
    </citation>
    <scope>NUCLEOTIDE SEQUENCE [LARGE SCALE GENOMIC DNA]</scope>
    <source>
        <strain evidence="7 8">BULT 1.1</strain>
    </source>
</reference>
<dbReference type="InterPro" id="IPR002491">
    <property type="entry name" value="ABC_transptr_periplasmic_BD"/>
</dbReference>
<protein>
    <recommendedName>
        <fullName evidence="6">Fe/B12 periplasmic-binding domain-containing protein</fullName>
    </recommendedName>
</protein>
<feature type="region of interest" description="Disordered" evidence="5">
    <location>
        <begin position="45"/>
        <end position="64"/>
    </location>
</feature>
<comment type="similarity">
    <text evidence="2">Belongs to the bacterial solute-binding protein 8 family.</text>
</comment>
<evidence type="ECO:0000256" key="5">
    <source>
        <dbReference type="SAM" id="MobiDB-lite"/>
    </source>
</evidence>
<accession>A0A2G3PGW6</accession>
<dbReference type="PROSITE" id="PS50983">
    <property type="entry name" value="FE_B12_PBP"/>
    <property type="match status" value="1"/>
</dbReference>
<organism evidence="7 8">
    <name type="scientific">Williamsia marianensis</name>
    <dbReference type="NCBI Taxonomy" id="85044"/>
    <lineage>
        <taxon>Bacteria</taxon>
        <taxon>Bacillati</taxon>
        <taxon>Actinomycetota</taxon>
        <taxon>Actinomycetes</taxon>
        <taxon>Mycobacteriales</taxon>
        <taxon>Nocardiaceae</taxon>
        <taxon>Williamsia</taxon>
    </lineage>
</organism>
<dbReference type="PANTHER" id="PTHR30532">
    <property type="entry name" value="IRON III DICITRATE-BINDING PERIPLASMIC PROTEIN"/>
    <property type="match status" value="1"/>
</dbReference>
<gene>
    <name evidence="7" type="ORF">CSW57_14465</name>
</gene>
<keyword evidence="3" id="KW-0813">Transport</keyword>
<dbReference type="SUPFAM" id="SSF53807">
    <property type="entry name" value="Helical backbone' metal receptor"/>
    <property type="match status" value="1"/>
</dbReference>
<comment type="caution">
    <text evidence="7">The sequence shown here is derived from an EMBL/GenBank/DDBJ whole genome shotgun (WGS) entry which is preliminary data.</text>
</comment>
<evidence type="ECO:0000259" key="6">
    <source>
        <dbReference type="PROSITE" id="PS50983"/>
    </source>
</evidence>
<evidence type="ECO:0000256" key="3">
    <source>
        <dbReference type="ARBA" id="ARBA00022448"/>
    </source>
</evidence>
<dbReference type="EMBL" id="PEBD01000010">
    <property type="protein sequence ID" value="PHV65054.1"/>
    <property type="molecule type" value="Genomic_DNA"/>
</dbReference>
<comment type="subcellular location">
    <subcellularLocation>
        <location evidence="1">Cell envelope</location>
    </subcellularLocation>
</comment>
<name>A0A2G3PGW6_WILMA</name>
<dbReference type="AlphaFoldDB" id="A0A2G3PGW6"/>
<feature type="compositionally biased region" description="Basic and acidic residues" evidence="5">
    <location>
        <begin position="48"/>
        <end position="59"/>
    </location>
</feature>
<evidence type="ECO:0000256" key="2">
    <source>
        <dbReference type="ARBA" id="ARBA00008814"/>
    </source>
</evidence>
<evidence type="ECO:0000313" key="8">
    <source>
        <dbReference type="Proteomes" id="UP000225108"/>
    </source>
</evidence>
<dbReference type="Gene3D" id="3.40.50.1980">
    <property type="entry name" value="Nitrogenase molybdenum iron protein domain"/>
    <property type="match status" value="2"/>
</dbReference>
<dbReference type="PANTHER" id="PTHR30532:SF1">
    <property type="entry name" value="IRON(3+)-HYDROXAMATE-BINDING PROTEIN FHUD"/>
    <property type="match status" value="1"/>
</dbReference>
<sequence length="337" mass="36817">MNAPEHFRSKNGELAMKKSRRLRLWSLLAALPLLFVVLLTGCSDDSDKDSASGETRTVESVDGPVEIPTDPQRIVALRGSAEALLSLGSDKVVGVPDLYTADYFGNDTAAWDKYQSLPKVGTIAQPDYEAILALEPDLIVGNVLEKHWEAIDKEKLKAIAPVVNLEGGSLLVTDWYETFDEAADIAGMKTEAEEQKQQFHARADEIHQKYADKIDGTKFVAVASWSPGTFWDQNAGTYVPHKLEAAGLTFPAGEGQERSYEQLGMLADYDVIVYPTRADGTTTPEVQAMLDSELFKSLPAVQAGRVLAVAYTDPFTYASGMASLDSLEAQLEKLPQK</sequence>
<dbReference type="GO" id="GO:0030288">
    <property type="term" value="C:outer membrane-bounded periplasmic space"/>
    <property type="evidence" value="ECO:0007669"/>
    <property type="project" value="TreeGrafter"/>
</dbReference>
<evidence type="ECO:0000256" key="1">
    <source>
        <dbReference type="ARBA" id="ARBA00004196"/>
    </source>
</evidence>
<evidence type="ECO:0000256" key="4">
    <source>
        <dbReference type="ARBA" id="ARBA00022729"/>
    </source>
</evidence>
<keyword evidence="4" id="KW-0732">Signal</keyword>
<proteinExistence type="inferred from homology"/>
<dbReference type="Pfam" id="PF01497">
    <property type="entry name" value="Peripla_BP_2"/>
    <property type="match status" value="1"/>
</dbReference>
<dbReference type="InterPro" id="IPR051313">
    <property type="entry name" value="Bact_iron-sidero_bind"/>
</dbReference>